<feature type="transmembrane region" description="Helical" evidence="9">
    <location>
        <begin position="220"/>
        <end position="239"/>
    </location>
</feature>
<dbReference type="GO" id="GO:0022857">
    <property type="term" value="F:transmembrane transporter activity"/>
    <property type="evidence" value="ECO:0007669"/>
    <property type="project" value="InterPro"/>
</dbReference>
<name>A0A7X0FDY2_9HYPH</name>
<comment type="function">
    <text evidence="1">Resistance to tetracycline by an active tetracycline efflux. This is an energy-dependent process that decreases the accumulation of the antibiotic in whole cells. This protein functions as a metal-tetracycline/H(+) antiporter.</text>
</comment>
<dbReference type="PROSITE" id="PS50850">
    <property type="entry name" value="MFS"/>
    <property type="match status" value="1"/>
</dbReference>
<feature type="transmembrane region" description="Helical" evidence="9">
    <location>
        <begin position="21"/>
        <end position="43"/>
    </location>
</feature>
<dbReference type="PANTHER" id="PTHR43414:SF6">
    <property type="entry name" value="MULTIDRUG RESISTANCE PROTEIN MDTG"/>
    <property type="match status" value="1"/>
</dbReference>
<protein>
    <submittedName>
        <fullName evidence="11">MFS family permease</fullName>
    </submittedName>
</protein>
<comment type="subcellular location">
    <subcellularLocation>
        <location evidence="2">Cell membrane</location>
        <topology evidence="2">Multi-pass membrane protein</topology>
    </subcellularLocation>
</comment>
<dbReference type="InterPro" id="IPR036259">
    <property type="entry name" value="MFS_trans_sf"/>
</dbReference>
<evidence type="ECO:0000256" key="6">
    <source>
        <dbReference type="ARBA" id="ARBA00022692"/>
    </source>
</evidence>
<dbReference type="PRINTS" id="PR01035">
    <property type="entry name" value="TCRTETA"/>
</dbReference>
<proteinExistence type="inferred from homology"/>
<feature type="transmembrane region" description="Helical" evidence="9">
    <location>
        <begin position="112"/>
        <end position="133"/>
    </location>
</feature>
<comment type="similarity">
    <text evidence="3">Belongs to the major facilitator superfamily. TCR/Tet family.</text>
</comment>
<feature type="transmembrane region" description="Helical" evidence="9">
    <location>
        <begin position="263"/>
        <end position="282"/>
    </location>
</feature>
<keyword evidence="8 9" id="KW-0472">Membrane</keyword>
<dbReference type="EMBL" id="JACHOU010000028">
    <property type="protein sequence ID" value="MBB6357668.1"/>
    <property type="molecule type" value="Genomic_DNA"/>
</dbReference>
<dbReference type="InterPro" id="IPR001958">
    <property type="entry name" value="Tet-R_TetA/multi-R_MdtG-like"/>
</dbReference>
<evidence type="ECO:0000313" key="12">
    <source>
        <dbReference type="Proteomes" id="UP000536262"/>
    </source>
</evidence>
<evidence type="ECO:0000256" key="2">
    <source>
        <dbReference type="ARBA" id="ARBA00004651"/>
    </source>
</evidence>
<dbReference type="AlphaFoldDB" id="A0A7X0FDY2"/>
<evidence type="ECO:0000256" key="3">
    <source>
        <dbReference type="ARBA" id="ARBA00007520"/>
    </source>
</evidence>
<dbReference type="GO" id="GO:0005886">
    <property type="term" value="C:plasma membrane"/>
    <property type="evidence" value="ECO:0007669"/>
    <property type="project" value="UniProtKB-SubCell"/>
</dbReference>
<accession>A0A7X0FDY2</accession>
<gene>
    <name evidence="11" type="ORF">GGR00_005491</name>
</gene>
<sequence>MSAGICSKHEAGLSDRLDWRLMLPLFAIVTLYAAGIGAVLPVLPFYLREMGASPLVFGIVLATEALSLSAASPLLGQLSDRFGRRRVLLASQVVAVVSLLLLALAQSIFTVLLARFLFGLTAGNFSAAAAYAADNSSPTTRRQAIGVVNAALGLGAIVGAGLSSVLSDISLTAPIYMALALSASGVVVTTFGLKGGKVVRQATDEPDRERISLRAITGHPVIRVLVIVMLCHFFAYGMYTSQLPIYLADRFVWNGHALGPREFAYIIAADGVINILVQLFLLGLLGRFFSERRLIILIFALFCIGFLTAGLASTIPVLAFAVLCISTADALAKPTYLAALSVHVPSERQGVVMGTGQALVAVTDIASPVMAGFIVGLGLYGAWIGAVVAIAITGAVIAATRLPRQSDSETGTPAPPG</sequence>
<feature type="transmembrane region" description="Helical" evidence="9">
    <location>
        <begin position="145"/>
        <end position="167"/>
    </location>
</feature>
<dbReference type="Gene3D" id="1.20.1250.20">
    <property type="entry name" value="MFS general substrate transporter like domains"/>
    <property type="match status" value="1"/>
</dbReference>
<dbReference type="PANTHER" id="PTHR43414">
    <property type="entry name" value="MULTIDRUG RESISTANCE PROTEIN MDTG"/>
    <property type="match status" value="1"/>
</dbReference>
<evidence type="ECO:0000313" key="11">
    <source>
        <dbReference type="EMBL" id="MBB6357668.1"/>
    </source>
</evidence>
<evidence type="ECO:0000256" key="9">
    <source>
        <dbReference type="SAM" id="Phobius"/>
    </source>
</evidence>
<evidence type="ECO:0000256" key="7">
    <source>
        <dbReference type="ARBA" id="ARBA00022989"/>
    </source>
</evidence>
<keyword evidence="4" id="KW-0813">Transport</keyword>
<dbReference type="InterPro" id="IPR011701">
    <property type="entry name" value="MFS"/>
</dbReference>
<dbReference type="InterPro" id="IPR020846">
    <property type="entry name" value="MFS_dom"/>
</dbReference>
<dbReference type="Proteomes" id="UP000536262">
    <property type="component" value="Unassembled WGS sequence"/>
</dbReference>
<evidence type="ECO:0000256" key="1">
    <source>
        <dbReference type="ARBA" id="ARBA00003279"/>
    </source>
</evidence>
<evidence type="ECO:0000259" key="10">
    <source>
        <dbReference type="PROSITE" id="PS50850"/>
    </source>
</evidence>
<dbReference type="PROSITE" id="PS00216">
    <property type="entry name" value="SUGAR_TRANSPORT_1"/>
    <property type="match status" value="1"/>
</dbReference>
<keyword evidence="6 9" id="KW-0812">Transmembrane</keyword>
<dbReference type="InterPro" id="IPR005829">
    <property type="entry name" value="Sugar_transporter_CS"/>
</dbReference>
<evidence type="ECO:0000256" key="4">
    <source>
        <dbReference type="ARBA" id="ARBA00022448"/>
    </source>
</evidence>
<dbReference type="CDD" id="cd17330">
    <property type="entry name" value="MFS_SLC46_TetA_like"/>
    <property type="match status" value="1"/>
</dbReference>
<feature type="transmembrane region" description="Helical" evidence="9">
    <location>
        <begin position="380"/>
        <end position="399"/>
    </location>
</feature>
<feature type="domain" description="Major facilitator superfamily (MFS) profile" evidence="10">
    <location>
        <begin position="21"/>
        <end position="406"/>
    </location>
</feature>
<feature type="transmembrane region" description="Helical" evidence="9">
    <location>
        <begin position="87"/>
        <end position="106"/>
    </location>
</feature>
<keyword evidence="5" id="KW-1003">Cell membrane</keyword>
<evidence type="ECO:0000256" key="5">
    <source>
        <dbReference type="ARBA" id="ARBA00022475"/>
    </source>
</evidence>
<reference evidence="11 12" key="1">
    <citation type="submission" date="2020-08" db="EMBL/GenBank/DDBJ databases">
        <title>Genomic Encyclopedia of Type Strains, Phase IV (KMG-IV): sequencing the most valuable type-strain genomes for metagenomic binning, comparative biology and taxonomic classification.</title>
        <authorList>
            <person name="Goeker M."/>
        </authorList>
    </citation>
    <scope>NUCLEOTIDE SEQUENCE [LARGE SCALE GENOMIC DNA]</scope>
    <source>
        <strain evidence="11 12">DSM 7051</strain>
    </source>
</reference>
<dbReference type="SUPFAM" id="SSF103473">
    <property type="entry name" value="MFS general substrate transporter"/>
    <property type="match status" value="1"/>
</dbReference>
<dbReference type="RefSeq" id="WP_055971617.1">
    <property type="nucleotide sequence ID" value="NZ_BAABEG010000001.1"/>
</dbReference>
<organism evidence="11 12">
    <name type="scientific">Aminobacter aganoensis</name>
    <dbReference type="NCBI Taxonomy" id="83264"/>
    <lineage>
        <taxon>Bacteria</taxon>
        <taxon>Pseudomonadati</taxon>
        <taxon>Pseudomonadota</taxon>
        <taxon>Alphaproteobacteria</taxon>
        <taxon>Hyphomicrobiales</taxon>
        <taxon>Phyllobacteriaceae</taxon>
        <taxon>Aminobacter</taxon>
    </lineage>
</organism>
<evidence type="ECO:0000256" key="8">
    <source>
        <dbReference type="ARBA" id="ARBA00023136"/>
    </source>
</evidence>
<feature type="transmembrane region" description="Helical" evidence="9">
    <location>
        <begin position="55"/>
        <end position="75"/>
    </location>
</feature>
<keyword evidence="12" id="KW-1185">Reference proteome</keyword>
<feature type="transmembrane region" description="Helical" evidence="9">
    <location>
        <begin position="173"/>
        <end position="193"/>
    </location>
</feature>
<keyword evidence="7 9" id="KW-1133">Transmembrane helix</keyword>
<comment type="caution">
    <text evidence="11">The sequence shown here is derived from an EMBL/GenBank/DDBJ whole genome shotgun (WGS) entry which is preliminary data.</text>
</comment>
<feature type="transmembrane region" description="Helical" evidence="9">
    <location>
        <begin position="294"/>
        <end position="312"/>
    </location>
</feature>
<dbReference type="Pfam" id="PF07690">
    <property type="entry name" value="MFS_1"/>
    <property type="match status" value="1"/>
</dbReference>